<accession>A0A263D1Y4</accession>
<dbReference type="EMBL" id="NKYE01000009">
    <property type="protein sequence ID" value="OZM72088.1"/>
    <property type="molecule type" value="Genomic_DNA"/>
</dbReference>
<organism evidence="2 3">
    <name type="scientific">Amycolatopsis antarctica</name>
    <dbReference type="NCBI Taxonomy" id="1854586"/>
    <lineage>
        <taxon>Bacteria</taxon>
        <taxon>Bacillati</taxon>
        <taxon>Actinomycetota</taxon>
        <taxon>Actinomycetes</taxon>
        <taxon>Pseudonocardiales</taxon>
        <taxon>Pseudonocardiaceae</taxon>
        <taxon>Amycolatopsis</taxon>
    </lineage>
</organism>
<dbReference type="AlphaFoldDB" id="A0A263D1Y4"/>
<evidence type="ECO:0000313" key="3">
    <source>
        <dbReference type="Proteomes" id="UP000242444"/>
    </source>
</evidence>
<dbReference type="Pfam" id="PF12172">
    <property type="entry name" value="zf-ChsH2"/>
    <property type="match status" value="1"/>
</dbReference>
<name>A0A263D1Y4_9PSEU</name>
<reference evidence="2 3" key="1">
    <citation type="submission" date="2017-07" db="EMBL/GenBank/DDBJ databases">
        <title>Amycolatopsis antarcticus sp. nov., isolated from the surface of an Antarcticus brown macroalga.</title>
        <authorList>
            <person name="Wang J."/>
            <person name="Leiva S."/>
            <person name="Huang J."/>
            <person name="Huang Y."/>
        </authorList>
    </citation>
    <scope>NUCLEOTIDE SEQUENCE [LARGE SCALE GENOMIC DNA]</scope>
    <source>
        <strain evidence="2 3">AU-G6</strain>
    </source>
</reference>
<keyword evidence="3" id="KW-1185">Reference proteome</keyword>
<gene>
    <name evidence="2" type="ORF">CFN78_16210</name>
</gene>
<dbReference type="SUPFAM" id="SSF50249">
    <property type="entry name" value="Nucleic acid-binding proteins"/>
    <property type="match status" value="1"/>
</dbReference>
<comment type="caution">
    <text evidence="2">The sequence shown here is derived from an EMBL/GenBank/DDBJ whole genome shotgun (WGS) entry which is preliminary data.</text>
</comment>
<dbReference type="InterPro" id="IPR012340">
    <property type="entry name" value="NA-bd_OB-fold"/>
</dbReference>
<protein>
    <recommendedName>
        <fullName evidence="1">ChsH2 rubredoxin-like zinc ribbon domain-containing protein</fullName>
    </recommendedName>
</protein>
<dbReference type="RefSeq" id="WP_094863659.1">
    <property type="nucleotide sequence ID" value="NZ_NKYE01000009.1"/>
</dbReference>
<dbReference type="Proteomes" id="UP000242444">
    <property type="component" value="Unassembled WGS sequence"/>
</dbReference>
<feature type="domain" description="ChsH2 rubredoxin-like zinc ribbon" evidence="1">
    <location>
        <begin position="328"/>
        <end position="356"/>
    </location>
</feature>
<dbReference type="OrthoDB" id="4714412at2"/>
<sequence length="438" mass="45790">MPTVGIESVGSYVPGYRLAGSLAAELGGAADLPLCAPDEDALTLSAEALRTLPGSAPRDRVALRTTSGAEPRAALAHLAATGGVDDPCVVLPLAAESGAPALLAMAAGLRAQIAVVADHGRPADPAASPAPDGAVALRFGSPDAAAILHSESLHTLAFDRWTDGSTEDPEDPRFIEETLLASDGTELLDCLCAGAGVTPGDLAGVVLNCVVPVRADRWAERWKVSRVWTPGPPERQAGRLAAATLRTTFERLADAGPGALVAVLDLAWGGDAVLLRAGDRVADTVHVTRRPATAEYGYRDWLRSATPSGQGIWTSPAKLRREVPGLLRLTGSRCTACECVTFPGAATCEMCGAAEVAAHPLARHGTVLSHNVDRLFAAPEREVQMIVVELDGGGRFFGQSVAAPRRWASVGDTVRLSLRRLHSGGGRPHYFWKVDLDD</sequence>
<evidence type="ECO:0000259" key="1">
    <source>
        <dbReference type="Pfam" id="PF12172"/>
    </source>
</evidence>
<dbReference type="InParanoid" id="A0A263D1Y4"/>
<proteinExistence type="predicted"/>
<evidence type="ECO:0000313" key="2">
    <source>
        <dbReference type="EMBL" id="OZM72088.1"/>
    </source>
</evidence>
<dbReference type="InterPro" id="IPR022002">
    <property type="entry name" value="ChsH2_Znr"/>
</dbReference>